<dbReference type="RefSeq" id="WP_184700609.1">
    <property type="nucleotide sequence ID" value="NZ_BAABEG010000002.1"/>
</dbReference>
<dbReference type="Proteomes" id="UP000536262">
    <property type="component" value="Unassembled WGS sequence"/>
</dbReference>
<reference evidence="2 3" key="1">
    <citation type="submission" date="2020-08" db="EMBL/GenBank/DDBJ databases">
        <title>Genomic Encyclopedia of Type Strains, Phase IV (KMG-IV): sequencing the most valuable type-strain genomes for metagenomic binning, comparative biology and taxonomic classification.</title>
        <authorList>
            <person name="Goeker M."/>
        </authorList>
    </citation>
    <scope>NUCLEOTIDE SEQUENCE [LARGE SCALE GENOMIC DNA]</scope>
    <source>
        <strain evidence="2 3">DSM 7051</strain>
    </source>
</reference>
<dbReference type="AlphaFoldDB" id="A0A7X0FBD7"/>
<name>A0A7X0FBD7_9HYPH</name>
<sequence length="80" mass="9067">MKNVLLRGVFRPLIERLGTMLAAYMIARGFDSDLTAQLMNALVAALFVGLDLVTAAMGRHYDETKLLGEFDRPHRKWEDD</sequence>
<protein>
    <submittedName>
        <fullName evidence="2">Uncharacterized protein</fullName>
    </submittedName>
</protein>
<gene>
    <name evidence="2" type="ORF">GGR00_004092</name>
</gene>
<evidence type="ECO:0000313" key="3">
    <source>
        <dbReference type="Proteomes" id="UP000536262"/>
    </source>
</evidence>
<evidence type="ECO:0000256" key="1">
    <source>
        <dbReference type="SAM" id="Phobius"/>
    </source>
</evidence>
<keyword evidence="1" id="KW-0812">Transmembrane</keyword>
<comment type="caution">
    <text evidence="2">The sequence shown here is derived from an EMBL/GenBank/DDBJ whole genome shotgun (WGS) entry which is preliminary data.</text>
</comment>
<keyword evidence="1" id="KW-0472">Membrane</keyword>
<feature type="transmembrane region" description="Helical" evidence="1">
    <location>
        <begin position="36"/>
        <end position="57"/>
    </location>
</feature>
<organism evidence="2 3">
    <name type="scientific">Aminobacter aganoensis</name>
    <dbReference type="NCBI Taxonomy" id="83264"/>
    <lineage>
        <taxon>Bacteria</taxon>
        <taxon>Pseudomonadati</taxon>
        <taxon>Pseudomonadota</taxon>
        <taxon>Alphaproteobacteria</taxon>
        <taxon>Hyphomicrobiales</taxon>
        <taxon>Phyllobacteriaceae</taxon>
        <taxon>Aminobacter</taxon>
    </lineage>
</organism>
<evidence type="ECO:0000313" key="2">
    <source>
        <dbReference type="EMBL" id="MBB6356284.1"/>
    </source>
</evidence>
<accession>A0A7X0FBD7</accession>
<dbReference type="EMBL" id="JACHOU010000012">
    <property type="protein sequence ID" value="MBB6356284.1"/>
    <property type="molecule type" value="Genomic_DNA"/>
</dbReference>
<keyword evidence="1" id="KW-1133">Transmembrane helix</keyword>
<keyword evidence="3" id="KW-1185">Reference proteome</keyword>
<proteinExistence type="predicted"/>